<feature type="region of interest" description="Disordered" evidence="1">
    <location>
        <begin position="137"/>
        <end position="182"/>
    </location>
</feature>
<evidence type="ECO:0000256" key="1">
    <source>
        <dbReference type="SAM" id="MobiDB-lite"/>
    </source>
</evidence>
<protein>
    <submittedName>
        <fullName evidence="2">Uncharacterized protein</fullName>
    </submittedName>
</protein>
<feature type="compositionally biased region" description="Low complexity" evidence="1">
    <location>
        <begin position="209"/>
        <end position="222"/>
    </location>
</feature>
<proteinExistence type="predicted"/>
<feature type="compositionally biased region" description="Low complexity" evidence="1">
    <location>
        <begin position="335"/>
        <end position="346"/>
    </location>
</feature>
<dbReference type="GO" id="GO:0007131">
    <property type="term" value="P:reciprocal meiotic recombination"/>
    <property type="evidence" value="ECO:0007669"/>
    <property type="project" value="InterPro"/>
</dbReference>
<accession>A0A8H7MGU2</accession>
<dbReference type="Proteomes" id="UP000651452">
    <property type="component" value="Unassembled WGS sequence"/>
</dbReference>
<dbReference type="OrthoDB" id="5360255at2759"/>
<feature type="compositionally biased region" description="Low complexity" evidence="1">
    <location>
        <begin position="387"/>
        <end position="406"/>
    </location>
</feature>
<feature type="compositionally biased region" description="Polar residues" evidence="1">
    <location>
        <begin position="294"/>
        <end position="310"/>
    </location>
</feature>
<dbReference type="Pfam" id="PF03525">
    <property type="entry name" value="Meiotic_rec114"/>
    <property type="match status" value="1"/>
</dbReference>
<feature type="compositionally biased region" description="Polar residues" evidence="1">
    <location>
        <begin position="377"/>
        <end position="386"/>
    </location>
</feature>
<feature type="region of interest" description="Disordered" evidence="1">
    <location>
        <begin position="198"/>
        <end position="444"/>
    </location>
</feature>
<evidence type="ECO:0000313" key="2">
    <source>
        <dbReference type="EMBL" id="KAF9700161.1"/>
    </source>
</evidence>
<reference evidence="2" key="1">
    <citation type="submission" date="2018-12" db="EMBL/GenBank/DDBJ databases">
        <authorList>
            <person name="Syme R.A."/>
            <person name="Farfan-Caceres L."/>
            <person name="Lichtenzveig J."/>
        </authorList>
    </citation>
    <scope>NUCLEOTIDE SEQUENCE</scope>
    <source>
        <strain evidence="2">Al4</strain>
    </source>
</reference>
<reference evidence="2" key="2">
    <citation type="submission" date="2020-09" db="EMBL/GenBank/DDBJ databases">
        <title>Reference genome assembly for Australian Ascochyta lentis isolate Al4.</title>
        <authorList>
            <person name="Lee R.C."/>
            <person name="Farfan-Caceres L.M."/>
            <person name="Debler J.W."/>
            <person name="Williams A.H."/>
            <person name="Henares B.M."/>
        </authorList>
    </citation>
    <scope>NUCLEOTIDE SEQUENCE</scope>
    <source>
        <strain evidence="2">Al4</strain>
    </source>
</reference>
<sequence length="506" mass="55652">MISLSLAKLSTAQDANPDEQNFQWRHETNNLICVIDSYQTGGSALQLMKIVQGTQVRETIELEHLILKGQELVRSMQERGVELKGDQLPISAIIRCPLLAIRWQLPNMRVRRLQIRFQANEDFDQVYSHLHRLGLRMSSPQNQLKDRDSTAGPGNSARPTPSPIRPAAQSSGPSCPPSRLTEITNRPYTAVSAPTALETQTQEAAHTRPASAFPNSSFASPNPLTPPMYFPRPDSALVSSSDYPTSFPPHNRPVATIEQHDVPASRPDTALLYDRPDTAELPPRRELPFRRDSLPTSSGNDSNRPQSRPSTGLMGPPPMPNRVSDLRPGSARNTSLESELPPLRLPTIVPDTAKTSPVQQRPLTPSPPVRSPSRPSHTATVYQEQQTFPSTPTSPSAYPSPTSTSPVAARPLSAVSSANQNRRAPASPSAFSSSPIRRNKDQSDCASAPILSDDAENALKAYTMQSNDRRDVAMNQFILKSLENPNFLTLVEDVEMNWARLGLGRW</sequence>
<evidence type="ECO:0000313" key="3">
    <source>
        <dbReference type="Proteomes" id="UP000651452"/>
    </source>
</evidence>
<dbReference type="InterPro" id="IPR004354">
    <property type="entry name" value="Meiotic_Rec114"/>
</dbReference>
<comment type="caution">
    <text evidence="2">The sequence shown here is derived from an EMBL/GenBank/DDBJ whole genome shotgun (WGS) entry which is preliminary data.</text>
</comment>
<name>A0A8H7MGU2_9PLEO</name>
<dbReference type="EMBL" id="RZGK01000003">
    <property type="protein sequence ID" value="KAF9700161.1"/>
    <property type="molecule type" value="Genomic_DNA"/>
</dbReference>
<keyword evidence="3" id="KW-1185">Reference proteome</keyword>
<gene>
    <name evidence="2" type="ORF">EKO04_001466</name>
</gene>
<feature type="compositionally biased region" description="Low complexity" evidence="1">
    <location>
        <begin position="424"/>
        <end position="435"/>
    </location>
</feature>
<organism evidence="2 3">
    <name type="scientific">Ascochyta lentis</name>
    <dbReference type="NCBI Taxonomy" id="205686"/>
    <lineage>
        <taxon>Eukaryota</taxon>
        <taxon>Fungi</taxon>
        <taxon>Dikarya</taxon>
        <taxon>Ascomycota</taxon>
        <taxon>Pezizomycotina</taxon>
        <taxon>Dothideomycetes</taxon>
        <taxon>Pleosporomycetidae</taxon>
        <taxon>Pleosporales</taxon>
        <taxon>Pleosporineae</taxon>
        <taxon>Didymellaceae</taxon>
        <taxon>Ascochyta</taxon>
    </lineage>
</organism>
<dbReference type="AlphaFoldDB" id="A0A8H7MGU2"/>
<feature type="compositionally biased region" description="Basic and acidic residues" evidence="1">
    <location>
        <begin position="274"/>
        <end position="293"/>
    </location>
</feature>